<dbReference type="Gene3D" id="1.20.1250.20">
    <property type="entry name" value="MFS general substrate transporter like domains"/>
    <property type="match status" value="1"/>
</dbReference>
<evidence type="ECO:0000313" key="8">
    <source>
        <dbReference type="EMBL" id="SFI99354.1"/>
    </source>
</evidence>
<keyword evidence="4 6" id="KW-1133">Transmembrane helix</keyword>
<dbReference type="Proteomes" id="UP000199545">
    <property type="component" value="Unassembled WGS sequence"/>
</dbReference>
<evidence type="ECO:0000256" key="3">
    <source>
        <dbReference type="ARBA" id="ARBA00022692"/>
    </source>
</evidence>
<name>A0A1I3MQF0_9BACL</name>
<evidence type="ECO:0000256" key="2">
    <source>
        <dbReference type="ARBA" id="ARBA00022448"/>
    </source>
</evidence>
<feature type="transmembrane region" description="Helical" evidence="6">
    <location>
        <begin position="84"/>
        <end position="107"/>
    </location>
</feature>
<dbReference type="InterPro" id="IPR036259">
    <property type="entry name" value="MFS_trans_sf"/>
</dbReference>
<dbReference type="SUPFAM" id="SSF103473">
    <property type="entry name" value="MFS general substrate transporter"/>
    <property type="match status" value="1"/>
</dbReference>
<reference evidence="8 9" key="1">
    <citation type="submission" date="2016-10" db="EMBL/GenBank/DDBJ databases">
        <authorList>
            <person name="de Groot N.N."/>
        </authorList>
    </citation>
    <scope>NUCLEOTIDE SEQUENCE [LARGE SCALE GENOMIC DNA]</scope>
    <source>
        <strain evidence="8 9">DSM 44778</strain>
    </source>
</reference>
<feature type="transmembrane region" description="Helical" evidence="6">
    <location>
        <begin position="53"/>
        <end position="72"/>
    </location>
</feature>
<feature type="transmembrane region" description="Helical" evidence="6">
    <location>
        <begin position="25"/>
        <end position="47"/>
    </location>
</feature>
<dbReference type="PROSITE" id="PS50850">
    <property type="entry name" value="MFS"/>
    <property type="match status" value="1"/>
</dbReference>
<keyword evidence="3 6" id="KW-0812">Transmembrane</keyword>
<evidence type="ECO:0000256" key="1">
    <source>
        <dbReference type="ARBA" id="ARBA00004651"/>
    </source>
</evidence>
<accession>A0A1I3MQF0</accession>
<dbReference type="OrthoDB" id="2942684at2"/>
<evidence type="ECO:0000256" key="6">
    <source>
        <dbReference type="SAM" id="Phobius"/>
    </source>
</evidence>
<dbReference type="STRING" id="46223.SAMN05421852_103165"/>
<dbReference type="InterPro" id="IPR020846">
    <property type="entry name" value="MFS_dom"/>
</dbReference>
<dbReference type="AlphaFoldDB" id="A0A1I3MQF0"/>
<evidence type="ECO:0000259" key="7">
    <source>
        <dbReference type="PROSITE" id="PS50850"/>
    </source>
</evidence>
<evidence type="ECO:0000256" key="5">
    <source>
        <dbReference type="ARBA" id="ARBA00023136"/>
    </source>
</evidence>
<evidence type="ECO:0000256" key="4">
    <source>
        <dbReference type="ARBA" id="ARBA00022989"/>
    </source>
</evidence>
<comment type="subcellular location">
    <subcellularLocation>
        <location evidence="1">Cell membrane</location>
        <topology evidence="1">Multi-pass membrane protein</topology>
    </subcellularLocation>
</comment>
<feature type="domain" description="Major facilitator superfamily (MFS) profile" evidence="7">
    <location>
        <begin position="1"/>
        <end position="140"/>
    </location>
</feature>
<evidence type="ECO:0000313" key="9">
    <source>
        <dbReference type="Proteomes" id="UP000199545"/>
    </source>
</evidence>
<sequence length="140" mass="14629">MVAGIGSLIGGGIATLLISKFNVRVLVSSALFFFAICVFGEALSIWIPVTATLRFLTGVCATFLGSIIIMLVMNQTDQNRIGKVSGFLTQTFVGGTLIGILVSGPFLARSSILVVYGVSALTILIAAIFSIKIKQAPSNS</sequence>
<keyword evidence="5 6" id="KW-0472">Membrane</keyword>
<dbReference type="GO" id="GO:0005886">
    <property type="term" value="C:plasma membrane"/>
    <property type="evidence" value="ECO:0007669"/>
    <property type="project" value="UniProtKB-SubCell"/>
</dbReference>
<dbReference type="RefSeq" id="WP_093228528.1">
    <property type="nucleotide sequence ID" value="NZ_FORR01000003.1"/>
</dbReference>
<protein>
    <recommendedName>
        <fullName evidence="7">Major facilitator superfamily (MFS) profile domain-containing protein</fullName>
    </recommendedName>
</protein>
<gene>
    <name evidence="8" type="ORF">SAMN05421852_103165</name>
</gene>
<dbReference type="GO" id="GO:0022857">
    <property type="term" value="F:transmembrane transporter activity"/>
    <property type="evidence" value="ECO:0007669"/>
    <property type="project" value="InterPro"/>
</dbReference>
<feature type="transmembrane region" description="Helical" evidence="6">
    <location>
        <begin position="113"/>
        <end position="131"/>
    </location>
</feature>
<keyword evidence="9" id="KW-1185">Reference proteome</keyword>
<organism evidence="8 9">
    <name type="scientific">Thermoflavimicrobium dichotomicum</name>
    <dbReference type="NCBI Taxonomy" id="46223"/>
    <lineage>
        <taxon>Bacteria</taxon>
        <taxon>Bacillati</taxon>
        <taxon>Bacillota</taxon>
        <taxon>Bacilli</taxon>
        <taxon>Bacillales</taxon>
        <taxon>Thermoactinomycetaceae</taxon>
        <taxon>Thermoflavimicrobium</taxon>
    </lineage>
</organism>
<keyword evidence="2" id="KW-0813">Transport</keyword>
<proteinExistence type="predicted"/>
<dbReference type="EMBL" id="FORR01000003">
    <property type="protein sequence ID" value="SFI99354.1"/>
    <property type="molecule type" value="Genomic_DNA"/>
</dbReference>